<dbReference type="PANTHER" id="PTHR22975">
    <property type="entry name" value="UBIQUITIN SPECIFIC PROTEINASE"/>
    <property type="match status" value="1"/>
</dbReference>
<dbReference type="PANTHER" id="PTHR22975:SF9">
    <property type="entry name" value="ECHINUS SPLICE FORM 3"/>
    <property type="match status" value="1"/>
</dbReference>
<dbReference type="Pfam" id="PF04780">
    <property type="entry name" value="DUF629"/>
    <property type="match status" value="1"/>
</dbReference>
<feature type="region of interest" description="Disordered" evidence="3">
    <location>
        <begin position="402"/>
        <end position="441"/>
    </location>
</feature>
<dbReference type="EMBL" id="JBFOLJ010000002">
    <property type="protein sequence ID" value="KAL2553678.1"/>
    <property type="molecule type" value="Genomic_DNA"/>
</dbReference>
<sequence>MGDNSNDCTQESKELEDVKWMDGDENQGRKKSFLNKSWPSTDDPKRAGLLESIHAIFQLLIKHNHLVSSHLSKVIRYAVEVLQGLASGSQLLNSNMDQTPLCICFLGAPDLEKILGFLQEIVREIYHSEKRNIMGDSISGTQIVDTMEKITFTQDDLVLVLDEQSTMVKELGFEETYGGVTSHLCDLKSGEDDDWKTKDYLHKVDSCIEAAIQRQKDQVSLELCRIDARIVQIINWMQQLEVKLDTASAHDFRTILVPLVKSYLRTHLEDLAEKDTMKKFDADKEAFLAELALDSEQGFVGGGDSSSHMHERMKDKKKSKENRRNKDSKATGGNGLHMIRDQTSEGISQISAHDGDDPDAEGFFAGTDVVLKQQEEEYKHRIKLEFEERKVEETLEYERQIENEAKQKHLAEQPVSSEKENDLSTPPIETEKQEQLRVGKE</sequence>
<keyword evidence="6" id="KW-1185">Reference proteome</keyword>
<dbReference type="InterPro" id="IPR052398">
    <property type="entry name" value="Ubiquitin_hydrolase_53/54"/>
</dbReference>
<evidence type="ECO:0000313" key="5">
    <source>
        <dbReference type="EMBL" id="KAL2553678.1"/>
    </source>
</evidence>
<organism evidence="5 6">
    <name type="scientific">Forsythia ovata</name>
    <dbReference type="NCBI Taxonomy" id="205694"/>
    <lineage>
        <taxon>Eukaryota</taxon>
        <taxon>Viridiplantae</taxon>
        <taxon>Streptophyta</taxon>
        <taxon>Embryophyta</taxon>
        <taxon>Tracheophyta</taxon>
        <taxon>Spermatophyta</taxon>
        <taxon>Magnoliopsida</taxon>
        <taxon>eudicotyledons</taxon>
        <taxon>Gunneridae</taxon>
        <taxon>Pentapetalae</taxon>
        <taxon>asterids</taxon>
        <taxon>lamiids</taxon>
        <taxon>Lamiales</taxon>
        <taxon>Oleaceae</taxon>
        <taxon>Forsythieae</taxon>
        <taxon>Forsythia</taxon>
    </lineage>
</organism>
<evidence type="ECO:0000256" key="2">
    <source>
        <dbReference type="ARBA" id="ARBA00022801"/>
    </source>
</evidence>
<dbReference type="AlphaFoldDB" id="A0ABD1WVE6"/>
<feature type="domain" description="DUF629" evidence="4">
    <location>
        <begin position="31"/>
        <end position="165"/>
    </location>
</feature>
<evidence type="ECO:0000313" key="6">
    <source>
        <dbReference type="Proteomes" id="UP001604277"/>
    </source>
</evidence>
<feature type="region of interest" description="Disordered" evidence="3">
    <location>
        <begin position="299"/>
        <end position="338"/>
    </location>
</feature>
<protein>
    <submittedName>
        <fullName evidence="5">Ubiquitin carboxyl-terminal hydrolase-related protein</fullName>
    </submittedName>
</protein>
<feature type="compositionally biased region" description="Basic and acidic residues" evidence="3">
    <location>
        <begin position="10"/>
        <end position="28"/>
    </location>
</feature>
<dbReference type="InterPro" id="IPR006865">
    <property type="entry name" value="DUF629"/>
</dbReference>
<evidence type="ECO:0000256" key="3">
    <source>
        <dbReference type="SAM" id="MobiDB-lite"/>
    </source>
</evidence>
<feature type="region of interest" description="Disordered" evidence="3">
    <location>
        <begin position="1"/>
        <end position="38"/>
    </location>
</feature>
<dbReference type="GO" id="GO:0016787">
    <property type="term" value="F:hydrolase activity"/>
    <property type="evidence" value="ECO:0007669"/>
    <property type="project" value="UniProtKB-KW"/>
</dbReference>
<feature type="compositionally biased region" description="Basic and acidic residues" evidence="3">
    <location>
        <begin position="402"/>
        <end position="422"/>
    </location>
</feature>
<keyword evidence="1" id="KW-0833">Ubl conjugation pathway</keyword>
<dbReference type="Proteomes" id="UP001604277">
    <property type="component" value="Unassembled WGS sequence"/>
</dbReference>
<proteinExistence type="predicted"/>
<evidence type="ECO:0000259" key="4">
    <source>
        <dbReference type="Pfam" id="PF04780"/>
    </source>
</evidence>
<evidence type="ECO:0000256" key="1">
    <source>
        <dbReference type="ARBA" id="ARBA00022786"/>
    </source>
</evidence>
<gene>
    <name evidence="5" type="ORF">Fot_07297</name>
</gene>
<name>A0ABD1WVE6_9LAMI</name>
<reference evidence="6" key="1">
    <citation type="submission" date="2024-07" db="EMBL/GenBank/DDBJ databases">
        <title>Two chromosome-level genome assemblies of Korean endemic species Abeliophyllum distichum and Forsythia ovata (Oleaceae).</title>
        <authorList>
            <person name="Jang H."/>
        </authorList>
    </citation>
    <scope>NUCLEOTIDE SEQUENCE [LARGE SCALE GENOMIC DNA]</scope>
</reference>
<comment type="caution">
    <text evidence="5">The sequence shown here is derived from an EMBL/GenBank/DDBJ whole genome shotgun (WGS) entry which is preliminary data.</text>
</comment>
<feature type="compositionally biased region" description="Basic and acidic residues" evidence="3">
    <location>
        <begin position="429"/>
        <end position="441"/>
    </location>
</feature>
<accession>A0ABD1WVE6</accession>
<keyword evidence="2 5" id="KW-0378">Hydrolase</keyword>